<reference evidence="7 8" key="1">
    <citation type="journal article" date="2017" name="Gigascience">
        <title>Genome sequence of the small brown planthopper, Laodelphax striatellus.</title>
        <authorList>
            <person name="Zhu J."/>
            <person name="Jiang F."/>
            <person name="Wang X."/>
            <person name="Yang P."/>
            <person name="Bao Y."/>
            <person name="Zhao W."/>
            <person name="Wang W."/>
            <person name="Lu H."/>
            <person name="Wang Q."/>
            <person name="Cui N."/>
            <person name="Li J."/>
            <person name="Chen X."/>
            <person name="Luo L."/>
            <person name="Yu J."/>
            <person name="Kang L."/>
            <person name="Cui F."/>
        </authorList>
    </citation>
    <scope>NUCLEOTIDE SEQUENCE [LARGE SCALE GENOMIC DNA]</scope>
    <source>
        <strain evidence="7">Lst14</strain>
    </source>
</reference>
<feature type="domain" description="Glucose-methanol-choline oxidoreductase N-terminal" evidence="6">
    <location>
        <begin position="158"/>
        <end position="181"/>
    </location>
</feature>
<feature type="chain" id="PRO_5019845807" description="Glucose-methanol-choline oxidoreductase N-terminal domain-containing protein" evidence="5">
    <location>
        <begin position="44"/>
        <end position="643"/>
    </location>
</feature>
<dbReference type="InterPro" id="IPR036188">
    <property type="entry name" value="FAD/NAD-bd_sf"/>
</dbReference>
<dbReference type="EMBL" id="QKKF02010000">
    <property type="protein sequence ID" value="RZF45036.1"/>
    <property type="molecule type" value="Genomic_DNA"/>
</dbReference>
<dbReference type="SUPFAM" id="SSF51905">
    <property type="entry name" value="FAD/NAD(P)-binding domain"/>
    <property type="match status" value="1"/>
</dbReference>
<keyword evidence="8" id="KW-1185">Reference proteome</keyword>
<dbReference type="SMR" id="A0A482XGM8"/>
<dbReference type="InParanoid" id="A0A482XGM8"/>
<feature type="signal peptide" evidence="5">
    <location>
        <begin position="1"/>
        <end position="43"/>
    </location>
</feature>
<dbReference type="PANTHER" id="PTHR11552:SF208">
    <property type="entry name" value="RE36204P-RELATED"/>
    <property type="match status" value="1"/>
</dbReference>
<dbReference type="PROSITE" id="PS00623">
    <property type="entry name" value="GMC_OXRED_1"/>
    <property type="match status" value="1"/>
</dbReference>
<evidence type="ECO:0000256" key="1">
    <source>
        <dbReference type="ARBA" id="ARBA00010790"/>
    </source>
</evidence>
<feature type="binding site" evidence="3">
    <location>
        <position position="298"/>
    </location>
    <ligand>
        <name>FAD</name>
        <dbReference type="ChEBI" id="CHEBI:57692"/>
    </ligand>
</feature>
<gene>
    <name evidence="7" type="ORF">LSTR_LSTR001997</name>
</gene>
<dbReference type="GO" id="GO:0050660">
    <property type="term" value="F:flavin adenine dinucleotide binding"/>
    <property type="evidence" value="ECO:0007669"/>
    <property type="project" value="InterPro"/>
</dbReference>
<evidence type="ECO:0000256" key="4">
    <source>
        <dbReference type="RuleBase" id="RU003968"/>
    </source>
</evidence>
<comment type="similarity">
    <text evidence="1 4">Belongs to the GMC oxidoreductase family.</text>
</comment>
<feature type="active site" description="Proton acceptor" evidence="2">
    <location>
        <position position="621"/>
    </location>
</feature>
<organism evidence="7 8">
    <name type="scientific">Laodelphax striatellus</name>
    <name type="common">Small brown planthopper</name>
    <name type="synonym">Delphax striatella</name>
    <dbReference type="NCBI Taxonomy" id="195883"/>
    <lineage>
        <taxon>Eukaryota</taxon>
        <taxon>Metazoa</taxon>
        <taxon>Ecdysozoa</taxon>
        <taxon>Arthropoda</taxon>
        <taxon>Hexapoda</taxon>
        <taxon>Insecta</taxon>
        <taxon>Pterygota</taxon>
        <taxon>Neoptera</taxon>
        <taxon>Paraneoptera</taxon>
        <taxon>Hemiptera</taxon>
        <taxon>Auchenorrhyncha</taxon>
        <taxon>Fulgoroidea</taxon>
        <taxon>Delphacidae</taxon>
        <taxon>Criomorphinae</taxon>
        <taxon>Laodelphax</taxon>
    </lineage>
</organism>
<dbReference type="InterPro" id="IPR007867">
    <property type="entry name" value="GMC_OxRtase_C"/>
</dbReference>
<evidence type="ECO:0000313" key="7">
    <source>
        <dbReference type="EMBL" id="RZF45036.1"/>
    </source>
</evidence>
<dbReference type="InterPro" id="IPR012132">
    <property type="entry name" value="GMC_OxRdtase"/>
</dbReference>
<evidence type="ECO:0000256" key="5">
    <source>
        <dbReference type="SAM" id="SignalP"/>
    </source>
</evidence>
<dbReference type="Pfam" id="PF00732">
    <property type="entry name" value="GMC_oxred_N"/>
    <property type="match status" value="1"/>
</dbReference>
<dbReference type="AlphaFoldDB" id="A0A482XGM8"/>
<feature type="active site" description="Proton donor" evidence="2">
    <location>
        <position position="577"/>
    </location>
</feature>
<dbReference type="Gene3D" id="3.50.50.60">
    <property type="entry name" value="FAD/NAD(P)-binding domain"/>
    <property type="match status" value="1"/>
</dbReference>
<keyword evidence="3 4" id="KW-0274">FAD</keyword>
<name>A0A482XGM8_LAOST</name>
<keyword evidence="4" id="KW-0285">Flavoprotein</keyword>
<dbReference type="Pfam" id="PF05199">
    <property type="entry name" value="GMC_oxred_C"/>
    <property type="match status" value="1"/>
</dbReference>
<feature type="binding site" evidence="3">
    <location>
        <begin position="168"/>
        <end position="171"/>
    </location>
    <ligand>
        <name>FAD</name>
        <dbReference type="ChEBI" id="CHEBI:57692"/>
    </ligand>
</feature>
<keyword evidence="5" id="KW-0732">Signal</keyword>
<dbReference type="Proteomes" id="UP000291343">
    <property type="component" value="Unassembled WGS sequence"/>
</dbReference>
<evidence type="ECO:0000313" key="8">
    <source>
        <dbReference type="Proteomes" id="UP000291343"/>
    </source>
</evidence>
<evidence type="ECO:0000256" key="2">
    <source>
        <dbReference type="PIRSR" id="PIRSR000137-1"/>
    </source>
</evidence>
<dbReference type="InterPro" id="IPR000172">
    <property type="entry name" value="GMC_OxRdtase_N"/>
</dbReference>
<proteinExistence type="inferred from homology"/>
<sequence>MCLKIPIAGLDGLTEIQSREMAHNSILLFNILLPLFLPSLVDCQANKILDTVADLIANRLLPPDHKFPQSNGINGRTFDFIIVGAGPAGCTIASRLSENSNFSVLLLEAGPEESYIGAMPLINEAMITSPTYNWGYKMEREEGVCRKGVGGRCDWPSGKGVGGGTLINAMVWTRGDASDYDRWAALGNTGWSYKDMLPYFIKSETMDIPSLRNSPYHGTSGPVHLNYPSYEHDLSRGFQRALRELGLNYTDYNNPNERIGVSRIQASLYKGRRMSAAKAYLWPVRSRRNLIVQKYAFVTKILIKNRRAFGVNVILGKSLEQKTTVFARREVIITAGGFNSAKLLMLSGIGPKQHLESLGIPVIQNLSVGYNLQEHISTASLAFLVDVPSSGLQWDLPLIPTIKNAEKVVLFGQGRYSILGCESFGYVQTKYATGRVPDIELVFVTGSLAVDCGRIQLKSRYLDKDFYQRQYSEICYKTAWNIWPMILYPKSRGRCKLRSRNPFDAPIIHGNFLSNEHDLKVLIDALKIVLRISKTEALQRYGTKLYSKPMEGCSQYVFESDEYLGCLVRQITNLFHHQCGTCKMGPYSDTEAVVDVRLRVRGVEGLRVADTSIIPEIIGGHTMAVAYAIGEKAADLIKEDNFR</sequence>
<comment type="caution">
    <text evidence="7">The sequence shown here is derived from an EMBL/GenBank/DDBJ whole genome shotgun (WGS) entry which is preliminary data.</text>
</comment>
<dbReference type="PIRSF" id="PIRSF000137">
    <property type="entry name" value="Alcohol_oxidase"/>
    <property type="match status" value="1"/>
</dbReference>
<comment type="cofactor">
    <cofactor evidence="3">
        <name>FAD</name>
        <dbReference type="ChEBI" id="CHEBI:57692"/>
    </cofactor>
</comment>
<dbReference type="SUPFAM" id="SSF54373">
    <property type="entry name" value="FAD-linked reductases, C-terminal domain"/>
    <property type="match status" value="1"/>
</dbReference>
<evidence type="ECO:0000256" key="3">
    <source>
        <dbReference type="PIRSR" id="PIRSR000137-2"/>
    </source>
</evidence>
<dbReference type="Gene3D" id="3.30.560.10">
    <property type="entry name" value="Glucose Oxidase, domain 3"/>
    <property type="match status" value="1"/>
</dbReference>
<dbReference type="STRING" id="195883.A0A482XGM8"/>
<evidence type="ECO:0000259" key="6">
    <source>
        <dbReference type="PROSITE" id="PS00623"/>
    </source>
</evidence>
<dbReference type="PANTHER" id="PTHR11552">
    <property type="entry name" value="GLUCOSE-METHANOL-CHOLINE GMC OXIDOREDUCTASE"/>
    <property type="match status" value="1"/>
</dbReference>
<dbReference type="GO" id="GO:0016614">
    <property type="term" value="F:oxidoreductase activity, acting on CH-OH group of donors"/>
    <property type="evidence" value="ECO:0007669"/>
    <property type="project" value="InterPro"/>
</dbReference>
<protein>
    <recommendedName>
        <fullName evidence="6">Glucose-methanol-choline oxidoreductase N-terminal domain-containing protein</fullName>
    </recommendedName>
</protein>
<dbReference type="OrthoDB" id="269227at2759"/>
<accession>A0A482XGM8</accession>